<name>A0A839K190_9FIRM</name>
<dbReference type="Proteomes" id="UP000574276">
    <property type="component" value="Unassembled WGS sequence"/>
</dbReference>
<keyword evidence="2" id="KW-0378">Hydrolase</keyword>
<dbReference type="EMBL" id="JACEGA010000001">
    <property type="protein sequence ID" value="MBB2183396.1"/>
    <property type="molecule type" value="Genomic_DNA"/>
</dbReference>
<dbReference type="RefSeq" id="WP_228353054.1">
    <property type="nucleotide sequence ID" value="NZ_JACEGA010000001.1"/>
</dbReference>
<accession>A0A839K190</accession>
<dbReference type="CDD" id="cd04678">
    <property type="entry name" value="NUDIX_MTH2_Nudt15"/>
    <property type="match status" value="1"/>
</dbReference>
<proteinExistence type="predicted"/>
<dbReference type="GO" id="GO:0016787">
    <property type="term" value="F:hydrolase activity"/>
    <property type="evidence" value="ECO:0007669"/>
    <property type="project" value="UniProtKB-KW"/>
</dbReference>
<keyword evidence="3" id="KW-1185">Reference proteome</keyword>
<protein>
    <submittedName>
        <fullName evidence="2">NUDIX hydrolase</fullName>
    </submittedName>
</protein>
<evidence type="ECO:0000313" key="3">
    <source>
        <dbReference type="Proteomes" id="UP000574276"/>
    </source>
</evidence>
<dbReference type="InterPro" id="IPR000086">
    <property type="entry name" value="NUDIX_hydrolase_dom"/>
</dbReference>
<comment type="caution">
    <text evidence="2">The sequence shown here is derived from an EMBL/GenBank/DDBJ whole genome shotgun (WGS) entry which is preliminary data.</text>
</comment>
<sequence>MFCTKCGIQCEEFNDNGILRHRCPSCNYVSYRNPYPCVSLLVVNQRNEIALGKRHPSSIYPGKWCLPCGYIEYGESYVAAGIREAKEEIGIDIEPIGIINVVSNELENNISSLVVVLLAYYKEENPLVPGDDISEAAWFPIDKELPPLAFKADDYIINKYHNSMKEYGEIKSITLEGNSFVS</sequence>
<evidence type="ECO:0000259" key="1">
    <source>
        <dbReference type="PROSITE" id="PS51462"/>
    </source>
</evidence>
<dbReference type="PANTHER" id="PTHR43222">
    <property type="entry name" value="NUDIX HYDROLASE 23"/>
    <property type="match status" value="1"/>
</dbReference>
<feature type="domain" description="Nudix hydrolase" evidence="1">
    <location>
        <begin position="33"/>
        <end position="160"/>
    </location>
</feature>
<dbReference type="InterPro" id="IPR015797">
    <property type="entry name" value="NUDIX_hydrolase-like_dom_sf"/>
</dbReference>
<dbReference type="PROSITE" id="PS51462">
    <property type="entry name" value="NUDIX"/>
    <property type="match status" value="1"/>
</dbReference>
<dbReference type="PANTHER" id="PTHR43222:SF2">
    <property type="entry name" value="NUDIX HYDROLASE 23, CHLOROPLASTIC"/>
    <property type="match status" value="1"/>
</dbReference>
<dbReference type="Gene3D" id="3.90.79.10">
    <property type="entry name" value="Nucleoside Triphosphate Pyrophosphohydrolase"/>
    <property type="match status" value="1"/>
</dbReference>
<reference evidence="2 3" key="1">
    <citation type="submission" date="2020-07" db="EMBL/GenBank/DDBJ databases">
        <title>Characterization and genome sequencing of isolate MD1, a novel member within the family Lachnospiraceae.</title>
        <authorList>
            <person name="Rettenmaier R."/>
            <person name="Di Bello L."/>
            <person name="Zinser C."/>
            <person name="Scheitz K."/>
            <person name="Liebl W."/>
            <person name="Zverlov V."/>
        </authorList>
    </citation>
    <scope>NUCLEOTIDE SEQUENCE [LARGE SCALE GENOMIC DNA]</scope>
    <source>
        <strain evidence="2 3">MD1</strain>
    </source>
</reference>
<dbReference type="Pfam" id="PF00293">
    <property type="entry name" value="NUDIX"/>
    <property type="match status" value="1"/>
</dbReference>
<dbReference type="SUPFAM" id="SSF55811">
    <property type="entry name" value="Nudix"/>
    <property type="match status" value="1"/>
</dbReference>
<dbReference type="AlphaFoldDB" id="A0A839K190"/>
<gene>
    <name evidence="2" type="ORF">H0486_10950</name>
</gene>
<organism evidence="2 3">
    <name type="scientific">Variimorphobacter saccharofermentans</name>
    <dbReference type="NCBI Taxonomy" id="2755051"/>
    <lineage>
        <taxon>Bacteria</taxon>
        <taxon>Bacillati</taxon>
        <taxon>Bacillota</taxon>
        <taxon>Clostridia</taxon>
        <taxon>Lachnospirales</taxon>
        <taxon>Lachnospiraceae</taxon>
        <taxon>Variimorphobacter</taxon>
    </lineage>
</organism>
<evidence type="ECO:0000313" key="2">
    <source>
        <dbReference type="EMBL" id="MBB2183396.1"/>
    </source>
</evidence>